<comment type="caution">
    <text evidence="4">The sequence shown here is derived from an EMBL/GenBank/DDBJ whole genome shotgun (WGS) entry which is preliminary data.</text>
</comment>
<dbReference type="InterPro" id="IPR018357">
    <property type="entry name" value="Hexapep_transf_CS"/>
</dbReference>
<dbReference type="Proteomes" id="UP000309561">
    <property type="component" value="Unassembled WGS sequence"/>
</dbReference>
<dbReference type="EMBL" id="SZPX01000005">
    <property type="protein sequence ID" value="TKI69419.1"/>
    <property type="molecule type" value="Genomic_DNA"/>
</dbReference>
<keyword evidence="1 4" id="KW-0808">Transferase</keyword>
<keyword evidence="5" id="KW-1185">Reference proteome</keyword>
<dbReference type="Gene3D" id="2.160.10.10">
    <property type="entry name" value="Hexapeptide repeat proteins"/>
    <property type="match status" value="1"/>
</dbReference>
<gene>
    <name evidence="4" type="ORF">FCU45_07865</name>
</gene>
<dbReference type="RefSeq" id="WP_137014023.1">
    <property type="nucleotide sequence ID" value="NZ_SZPX01000005.1"/>
</dbReference>
<evidence type="ECO:0000313" key="5">
    <source>
        <dbReference type="Proteomes" id="UP000309561"/>
    </source>
</evidence>
<reference evidence="4 5" key="1">
    <citation type="submission" date="2019-04" db="EMBL/GenBank/DDBJ databases">
        <title>Sulfurimonas crateris sp. nov. a facultative anaerobic sulfur-oxidizing chemolithautotrophic bacterium isolated from a terrestrial mud vulcano.</title>
        <authorList>
            <person name="Ratnikova N.M."/>
            <person name="Slobodkin A.I."/>
            <person name="Merkel A.Y."/>
            <person name="Novikov A."/>
            <person name="Bonch-Osmolovskaya E.A."/>
            <person name="Slobodkina G.B."/>
        </authorList>
    </citation>
    <scope>NUCLEOTIDE SEQUENCE [LARGE SCALE GENOMIC DNA]</scope>
    <source>
        <strain evidence="4 5">SN118</strain>
    </source>
</reference>
<dbReference type="Pfam" id="PF00132">
    <property type="entry name" value="Hexapep"/>
    <property type="match status" value="1"/>
</dbReference>
<protein>
    <submittedName>
        <fullName evidence="4">Acyltransferase</fullName>
    </submittedName>
</protein>
<keyword evidence="2" id="KW-0677">Repeat</keyword>
<dbReference type="OrthoDB" id="5323491at2"/>
<evidence type="ECO:0000256" key="2">
    <source>
        <dbReference type="ARBA" id="ARBA00022737"/>
    </source>
</evidence>
<dbReference type="AlphaFoldDB" id="A0A4U2Z5G9"/>
<dbReference type="PANTHER" id="PTHR23416">
    <property type="entry name" value="SIALIC ACID SYNTHASE-RELATED"/>
    <property type="match status" value="1"/>
</dbReference>
<dbReference type="SUPFAM" id="SSF51161">
    <property type="entry name" value="Trimeric LpxA-like enzymes"/>
    <property type="match status" value="1"/>
</dbReference>
<dbReference type="PANTHER" id="PTHR23416:SF78">
    <property type="entry name" value="LIPOPOLYSACCHARIDE BIOSYNTHESIS O-ACETYL TRANSFERASE WBBJ-RELATED"/>
    <property type="match status" value="1"/>
</dbReference>
<dbReference type="InterPro" id="IPR011004">
    <property type="entry name" value="Trimer_LpxA-like_sf"/>
</dbReference>
<evidence type="ECO:0000256" key="3">
    <source>
        <dbReference type="ARBA" id="ARBA00023315"/>
    </source>
</evidence>
<dbReference type="GO" id="GO:0016746">
    <property type="term" value="F:acyltransferase activity"/>
    <property type="evidence" value="ECO:0007669"/>
    <property type="project" value="UniProtKB-KW"/>
</dbReference>
<name>A0A4U2Z5G9_9BACT</name>
<dbReference type="PROSITE" id="PS00101">
    <property type="entry name" value="HEXAPEP_TRANSFERASES"/>
    <property type="match status" value="1"/>
</dbReference>
<accession>A0A4U2Z5G9</accession>
<keyword evidence="3 4" id="KW-0012">Acyltransferase</keyword>
<sequence length="185" mass="20044">MNQLTFLQKIRNKIRVYGRDNKIFLDKKNKIKISKTKIVIKGSNNTLHINSGVKINGSFIEIVGNNCRITIGKNSIIGDGCYLSAKDESIHLIIGDECMLSRNAKLMTSDGHPIYQNGEIINSAKDITLGDKVWIADDVTILKGVEVGANSVIGIGSVLTKSVPAGSIAVGNPAKVVKESISWTH</sequence>
<evidence type="ECO:0000313" key="4">
    <source>
        <dbReference type="EMBL" id="TKI69419.1"/>
    </source>
</evidence>
<organism evidence="4 5">
    <name type="scientific">Sulfurimonas crateris</name>
    <dbReference type="NCBI Taxonomy" id="2574727"/>
    <lineage>
        <taxon>Bacteria</taxon>
        <taxon>Pseudomonadati</taxon>
        <taxon>Campylobacterota</taxon>
        <taxon>Epsilonproteobacteria</taxon>
        <taxon>Campylobacterales</taxon>
        <taxon>Sulfurimonadaceae</taxon>
        <taxon>Sulfurimonas</taxon>
    </lineage>
</organism>
<evidence type="ECO:0000256" key="1">
    <source>
        <dbReference type="ARBA" id="ARBA00022679"/>
    </source>
</evidence>
<proteinExistence type="predicted"/>
<dbReference type="InterPro" id="IPR051159">
    <property type="entry name" value="Hexapeptide_acetyltransf"/>
</dbReference>
<dbReference type="InterPro" id="IPR001451">
    <property type="entry name" value="Hexapep"/>
</dbReference>
<dbReference type="CDD" id="cd04647">
    <property type="entry name" value="LbH_MAT_like"/>
    <property type="match status" value="1"/>
</dbReference>